<dbReference type="KEGG" id="llh:I41_41070"/>
<dbReference type="AlphaFoldDB" id="A0A517U2S1"/>
<accession>A0A517U2S1</accession>
<gene>
    <name evidence="1" type="ORF">I41_41070</name>
</gene>
<evidence type="ECO:0000313" key="1">
    <source>
        <dbReference type="EMBL" id="QDT74903.1"/>
    </source>
</evidence>
<dbReference type="RefSeq" id="WP_145434617.1">
    <property type="nucleotide sequence ID" value="NZ_CP036339.1"/>
</dbReference>
<organism evidence="1 2">
    <name type="scientific">Lacipirellula limnantheis</name>
    <dbReference type="NCBI Taxonomy" id="2528024"/>
    <lineage>
        <taxon>Bacteria</taxon>
        <taxon>Pseudomonadati</taxon>
        <taxon>Planctomycetota</taxon>
        <taxon>Planctomycetia</taxon>
        <taxon>Pirellulales</taxon>
        <taxon>Lacipirellulaceae</taxon>
        <taxon>Lacipirellula</taxon>
    </lineage>
</organism>
<evidence type="ECO:0000313" key="2">
    <source>
        <dbReference type="Proteomes" id="UP000317909"/>
    </source>
</evidence>
<proteinExistence type="predicted"/>
<keyword evidence="2" id="KW-1185">Reference proteome</keyword>
<protein>
    <submittedName>
        <fullName evidence="1">Uncharacterized protein</fullName>
    </submittedName>
</protein>
<dbReference type="EMBL" id="CP036339">
    <property type="protein sequence ID" value="QDT74903.1"/>
    <property type="molecule type" value="Genomic_DNA"/>
</dbReference>
<dbReference type="Proteomes" id="UP000317909">
    <property type="component" value="Chromosome"/>
</dbReference>
<dbReference type="OrthoDB" id="291968at2"/>
<name>A0A517U2S1_9BACT</name>
<sequence length="100" mass="11958">MSERDQIYIRILQYGLQRLRDAGLLGMIEYCTIEAEHLHNLPSLIGEANERRHEHYFEKERLYYMDRVDRSVPGLDFTLRRYEECWQELRELAASSGPVP</sequence>
<reference evidence="1 2" key="1">
    <citation type="submission" date="2019-02" db="EMBL/GenBank/DDBJ databases">
        <title>Deep-cultivation of Planctomycetes and their phenomic and genomic characterization uncovers novel biology.</title>
        <authorList>
            <person name="Wiegand S."/>
            <person name="Jogler M."/>
            <person name="Boedeker C."/>
            <person name="Pinto D."/>
            <person name="Vollmers J."/>
            <person name="Rivas-Marin E."/>
            <person name="Kohn T."/>
            <person name="Peeters S.H."/>
            <person name="Heuer A."/>
            <person name="Rast P."/>
            <person name="Oberbeckmann S."/>
            <person name="Bunk B."/>
            <person name="Jeske O."/>
            <person name="Meyerdierks A."/>
            <person name="Storesund J.E."/>
            <person name="Kallscheuer N."/>
            <person name="Luecker S."/>
            <person name="Lage O.M."/>
            <person name="Pohl T."/>
            <person name="Merkel B.J."/>
            <person name="Hornburger P."/>
            <person name="Mueller R.-W."/>
            <person name="Bruemmer F."/>
            <person name="Labrenz M."/>
            <person name="Spormann A.M."/>
            <person name="Op den Camp H."/>
            <person name="Overmann J."/>
            <person name="Amann R."/>
            <person name="Jetten M.S.M."/>
            <person name="Mascher T."/>
            <person name="Medema M.H."/>
            <person name="Devos D.P."/>
            <person name="Kaster A.-K."/>
            <person name="Ovreas L."/>
            <person name="Rohde M."/>
            <person name="Galperin M.Y."/>
            <person name="Jogler C."/>
        </authorList>
    </citation>
    <scope>NUCLEOTIDE SEQUENCE [LARGE SCALE GENOMIC DNA]</scope>
    <source>
        <strain evidence="1 2">I41</strain>
    </source>
</reference>